<accession>A0A401KMZ1</accession>
<feature type="transmembrane region" description="Helical" evidence="6">
    <location>
        <begin position="99"/>
        <end position="120"/>
    </location>
</feature>
<keyword evidence="4 6" id="KW-1133">Transmembrane helix</keyword>
<dbReference type="GO" id="GO:0022857">
    <property type="term" value="F:transmembrane transporter activity"/>
    <property type="evidence" value="ECO:0007669"/>
    <property type="project" value="TreeGrafter"/>
</dbReference>
<comment type="subcellular location">
    <subcellularLocation>
        <location evidence="1">Membrane</location>
        <topology evidence="1">Multi-pass membrane protein</topology>
    </subcellularLocation>
</comment>
<evidence type="ECO:0000313" key="8">
    <source>
        <dbReference type="Proteomes" id="UP000286921"/>
    </source>
</evidence>
<comment type="similarity">
    <text evidence="2">Belongs to the major facilitator superfamily.</text>
</comment>
<evidence type="ECO:0000256" key="3">
    <source>
        <dbReference type="ARBA" id="ARBA00022692"/>
    </source>
</evidence>
<dbReference type="PANTHER" id="PTHR23502:SF68">
    <property type="entry name" value="MULTIDRUG TRANSPORTER, PUTATIVE (AFU_ORTHOLOGUE AFUA_3G01120)-RELATED"/>
    <property type="match status" value="1"/>
</dbReference>
<keyword evidence="5 6" id="KW-0472">Membrane</keyword>
<name>A0A401KMZ1_ASPAW</name>
<feature type="transmembrane region" description="Helical" evidence="6">
    <location>
        <begin position="141"/>
        <end position="160"/>
    </location>
</feature>
<dbReference type="GO" id="GO:0016020">
    <property type="term" value="C:membrane"/>
    <property type="evidence" value="ECO:0007669"/>
    <property type="project" value="UniProtKB-SubCell"/>
</dbReference>
<evidence type="ECO:0000256" key="6">
    <source>
        <dbReference type="SAM" id="Phobius"/>
    </source>
</evidence>
<dbReference type="PANTHER" id="PTHR23502">
    <property type="entry name" value="MAJOR FACILITATOR SUPERFAMILY"/>
    <property type="match status" value="1"/>
</dbReference>
<reference evidence="7 8" key="1">
    <citation type="submission" date="2016-09" db="EMBL/GenBank/DDBJ databases">
        <title>Aspergillus awamori IFM 58123T.</title>
        <authorList>
            <person name="Kusuya Y."/>
            <person name="Shimizu M."/>
            <person name="Takahashi H."/>
            <person name="Yaguchi T."/>
        </authorList>
    </citation>
    <scope>NUCLEOTIDE SEQUENCE [LARGE SCALE GENOMIC DNA]</scope>
    <source>
        <strain evidence="7 8">IFM 58123</strain>
    </source>
</reference>
<evidence type="ECO:0000256" key="1">
    <source>
        <dbReference type="ARBA" id="ARBA00004141"/>
    </source>
</evidence>
<sequence>MRQRAKNDAAAASQSESVAPAAPFYTIPWRLIKFLLQPFVIVLGSRAAKVIALYLSIVYAYLFLLATTLATVYRRSIPLQNPQHLYVLFLPWITDARPYFTAAIGMFIGTILCRFTLDYFTVRSKPSHQPDSNIVRSELRLIPAAPGMILLPAALLMYGWTLELRVHWAARPSPPASLAFACLPPRFPP</sequence>
<organism evidence="7 8">
    <name type="scientific">Aspergillus awamori</name>
    <name type="common">Black koji mold</name>
    <dbReference type="NCBI Taxonomy" id="105351"/>
    <lineage>
        <taxon>Eukaryota</taxon>
        <taxon>Fungi</taxon>
        <taxon>Dikarya</taxon>
        <taxon>Ascomycota</taxon>
        <taxon>Pezizomycotina</taxon>
        <taxon>Eurotiomycetes</taxon>
        <taxon>Eurotiomycetidae</taxon>
        <taxon>Eurotiales</taxon>
        <taxon>Aspergillaceae</taxon>
        <taxon>Aspergillus</taxon>
    </lineage>
</organism>
<evidence type="ECO:0000256" key="5">
    <source>
        <dbReference type="ARBA" id="ARBA00023136"/>
    </source>
</evidence>
<proteinExistence type="inferred from homology"/>
<evidence type="ECO:0000256" key="2">
    <source>
        <dbReference type="ARBA" id="ARBA00008335"/>
    </source>
</evidence>
<feature type="transmembrane region" description="Helical" evidence="6">
    <location>
        <begin position="51"/>
        <end position="73"/>
    </location>
</feature>
<dbReference type="AlphaFoldDB" id="A0A401KMZ1"/>
<dbReference type="STRING" id="105351.A0A401KMZ1"/>
<comment type="caution">
    <text evidence="7">The sequence shown here is derived from an EMBL/GenBank/DDBJ whole genome shotgun (WGS) entry which is preliminary data.</text>
</comment>
<dbReference type="Proteomes" id="UP000286921">
    <property type="component" value="Unassembled WGS sequence"/>
</dbReference>
<gene>
    <name evidence="7" type="ORF">AAWM_03511</name>
</gene>
<evidence type="ECO:0000256" key="4">
    <source>
        <dbReference type="ARBA" id="ARBA00022989"/>
    </source>
</evidence>
<keyword evidence="3 6" id="KW-0812">Transmembrane</keyword>
<keyword evidence="8" id="KW-1185">Reference proteome</keyword>
<dbReference type="EMBL" id="BDHI01000007">
    <property type="protein sequence ID" value="GCB20626.1"/>
    <property type="molecule type" value="Genomic_DNA"/>
</dbReference>
<protein>
    <submittedName>
        <fullName evidence="7">Uncharacterized protein</fullName>
    </submittedName>
</protein>
<evidence type="ECO:0000313" key="7">
    <source>
        <dbReference type="EMBL" id="GCB20626.1"/>
    </source>
</evidence>